<keyword evidence="2" id="KW-1185">Reference proteome</keyword>
<dbReference type="InterPro" id="IPR024096">
    <property type="entry name" value="NO_sig/Golgi_transp_ligand-bd"/>
</dbReference>
<dbReference type="HOGENOM" id="CLU_1786812_0_0_1"/>
<organism evidence="1 2">
    <name type="scientific">Edhazardia aedis (strain USNM 41457)</name>
    <name type="common">Microsporidian parasite</name>
    <dbReference type="NCBI Taxonomy" id="1003232"/>
    <lineage>
        <taxon>Eukaryota</taxon>
        <taxon>Fungi</taxon>
        <taxon>Fungi incertae sedis</taxon>
        <taxon>Microsporidia</taxon>
        <taxon>Edhazardia</taxon>
    </lineage>
</organism>
<dbReference type="EMBL" id="AFBI03000002">
    <property type="protein sequence ID" value="EJW03679.1"/>
    <property type="molecule type" value="Genomic_DNA"/>
</dbReference>
<dbReference type="AlphaFoldDB" id="J9D847"/>
<sequence>MDYRSEERIDDTLFQILLANLIKNLKKEEIQESGNLLGERISDDFFLKSHVKKNLTLESVCMNLIPDFYYHYFTYKIKPLRDDSHYIFSFDDFYVLNGMSLDRKYDVCLLFKHMFDSILSFLCKNIGICVVCDENGCKWKVYEEN</sequence>
<proteinExistence type="predicted"/>
<comment type="caution">
    <text evidence="1">The sequence shown here is derived from an EMBL/GenBank/DDBJ whole genome shotgun (WGS) entry which is preliminary data.</text>
</comment>
<evidence type="ECO:0000313" key="2">
    <source>
        <dbReference type="Proteomes" id="UP000003163"/>
    </source>
</evidence>
<reference evidence="2" key="2">
    <citation type="submission" date="2015-07" db="EMBL/GenBank/DDBJ databases">
        <title>Contrasting host-pathogen interactions and genome evolution in two generalist and specialist microsporidian pathogens of mosquitoes.</title>
        <authorList>
            <consortium name="The Broad Institute Genomics Platform"/>
            <consortium name="The Broad Institute Genome Sequencing Center for Infectious Disease"/>
            <person name="Cuomo C.A."/>
            <person name="Sanscrainte N.D."/>
            <person name="Goldberg J.M."/>
            <person name="Heiman D."/>
            <person name="Young S."/>
            <person name="Zeng Q."/>
            <person name="Becnel J.J."/>
            <person name="Birren B.W."/>
        </authorList>
    </citation>
    <scope>NUCLEOTIDE SEQUENCE [LARGE SCALE GENOMIC DNA]</scope>
    <source>
        <strain evidence="2">USNM 41457</strain>
    </source>
</reference>
<gene>
    <name evidence="1" type="ORF">EDEG_00167</name>
</gene>
<dbReference type="VEuPathDB" id="MicrosporidiaDB:EDEG_00167"/>
<dbReference type="Proteomes" id="UP000003163">
    <property type="component" value="Unassembled WGS sequence"/>
</dbReference>
<reference evidence="1 2" key="1">
    <citation type="submission" date="2011-08" db="EMBL/GenBank/DDBJ databases">
        <authorList>
            <person name="Liu Z.J."/>
            <person name="Shi F.L."/>
            <person name="Lu J.Q."/>
            <person name="Li M."/>
            <person name="Wang Z.L."/>
        </authorList>
    </citation>
    <scope>NUCLEOTIDE SEQUENCE [LARGE SCALE GENOMIC DNA]</scope>
    <source>
        <strain evidence="1 2">USNM 41457</strain>
    </source>
</reference>
<dbReference type="InParanoid" id="J9D847"/>
<accession>J9D847</accession>
<name>J9D847_EDHAE</name>
<dbReference type="SUPFAM" id="SSF111126">
    <property type="entry name" value="Ligand-binding domain in the NO signalling and Golgi transport"/>
    <property type="match status" value="1"/>
</dbReference>
<evidence type="ECO:0000313" key="1">
    <source>
        <dbReference type="EMBL" id="EJW03679.1"/>
    </source>
</evidence>
<protein>
    <recommendedName>
        <fullName evidence="3">4-vinyl reductase 4VR domain-containing protein</fullName>
    </recommendedName>
</protein>
<evidence type="ECO:0008006" key="3">
    <source>
        <dbReference type="Google" id="ProtNLM"/>
    </source>
</evidence>